<dbReference type="OrthoDB" id="32446at2"/>
<organism evidence="1 2">
    <name type="scientific">Marinithermus hydrothermalis (strain DSM 14884 / JCM 11576 / T1)</name>
    <dbReference type="NCBI Taxonomy" id="869210"/>
    <lineage>
        <taxon>Bacteria</taxon>
        <taxon>Thermotogati</taxon>
        <taxon>Deinococcota</taxon>
        <taxon>Deinococci</taxon>
        <taxon>Thermales</taxon>
        <taxon>Thermaceae</taxon>
        <taxon>Marinithermus</taxon>
    </lineage>
</organism>
<keyword evidence="2" id="KW-1185">Reference proteome</keyword>
<evidence type="ECO:0000313" key="2">
    <source>
        <dbReference type="Proteomes" id="UP000007030"/>
    </source>
</evidence>
<dbReference type="eggNOG" id="ENOG5032TCI">
    <property type="taxonomic scope" value="Bacteria"/>
</dbReference>
<name>F2NLV5_MARHT</name>
<dbReference type="EMBL" id="CP002630">
    <property type="protein sequence ID" value="AEB11212.1"/>
    <property type="molecule type" value="Genomic_DNA"/>
</dbReference>
<dbReference type="RefSeq" id="WP_013703265.1">
    <property type="nucleotide sequence ID" value="NC_015387.1"/>
</dbReference>
<dbReference type="Proteomes" id="UP000007030">
    <property type="component" value="Chromosome"/>
</dbReference>
<protein>
    <submittedName>
        <fullName evidence="1">Uncharacterized protein</fullName>
    </submittedName>
</protein>
<dbReference type="AlphaFoldDB" id="F2NLV5"/>
<dbReference type="HOGENOM" id="CLU_1967936_0_0_0"/>
<sequence length="127" mass="14706">MRILLFLAVLLGGVYWYAENYGLALGYPPFTPVWYWNYTGESVYRVRVSGVTDAVKVKLRGELQEGRLEVRVNREGERRVVASLTLRGRFDRVLTQRVNAGMYEVHLRVTNARGYAFLDWVSTKFNP</sequence>
<reference evidence="1 2" key="1">
    <citation type="journal article" date="2012" name="Stand. Genomic Sci.">
        <title>Complete genome sequence of the aerobic, heterotroph Marinithermus hydrothermalis type strain (T1(T)) from a deep-sea hydrothermal vent chimney.</title>
        <authorList>
            <person name="Copeland A."/>
            <person name="Gu W."/>
            <person name="Yasawong M."/>
            <person name="Lapidus A."/>
            <person name="Lucas S."/>
            <person name="Deshpande S."/>
            <person name="Pagani I."/>
            <person name="Tapia R."/>
            <person name="Cheng J.F."/>
            <person name="Goodwin L.A."/>
            <person name="Pitluck S."/>
            <person name="Liolios K."/>
            <person name="Ivanova N."/>
            <person name="Mavromatis K."/>
            <person name="Mikhailova N."/>
            <person name="Pati A."/>
            <person name="Chen A."/>
            <person name="Palaniappan K."/>
            <person name="Land M."/>
            <person name="Pan C."/>
            <person name="Brambilla E.M."/>
            <person name="Rohde M."/>
            <person name="Tindall B.J."/>
            <person name="Sikorski J."/>
            <person name="Goker M."/>
            <person name="Detter J.C."/>
            <person name="Bristow J."/>
            <person name="Eisen J.A."/>
            <person name="Markowitz V."/>
            <person name="Hugenholtz P."/>
            <person name="Kyrpides N.C."/>
            <person name="Klenk H.P."/>
            <person name="Woyke T."/>
        </authorList>
    </citation>
    <scope>NUCLEOTIDE SEQUENCE [LARGE SCALE GENOMIC DNA]</scope>
    <source>
        <strain evidence="2">DSM 14884 / JCM 11576 / T1</strain>
    </source>
</reference>
<evidence type="ECO:0000313" key="1">
    <source>
        <dbReference type="EMBL" id="AEB11212.1"/>
    </source>
</evidence>
<dbReference type="KEGG" id="mhd:Marky_0460"/>
<gene>
    <name evidence="1" type="ordered locus">Marky_0460</name>
</gene>
<proteinExistence type="predicted"/>
<accession>F2NLV5</accession>
<dbReference type="STRING" id="869210.Marky_0460"/>